<gene>
    <name evidence="2" type="ORF">IV74_GL002056</name>
</gene>
<dbReference type="InterPro" id="IPR006674">
    <property type="entry name" value="HD_domain"/>
</dbReference>
<dbReference type="InterPro" id="IPR003607">
    <property type="entry name" value="HD/PDEase_dom"/>
</dbReference>
<reference evidence="2 3" key="1">
    <citation type="journal article" date="2015" name="Genome Announc.">
        <title>Expanding the biotechnology potential of lactobacilli through comparative genomics of 213 strains and associated genera.</title>
        <authorList>
            <person name="Sun Z."/>
            <person name="Harris H.M."/>
            <person name="McCann A."/>
            <person name="Guo C."/>
            <person name="Argimon S."/>
            <person name="Zhang W."/>
            <person name="Yang X."/>
            <person name="Jeffery I.B."/>
            <person name="Cooney J.C."/>
            <person name="Kagawa T.F."/>
            <person name="Liu W."/>
            <person name="Song Y."/>
            <person name="Salvetti E."/>
            <person name="Wrobel A."/>
            <person name="Rasinkangas P."/>
            <person name="Parkhill J."/>
            <person name="Rea M.C."/>
            <person name="O'Sullivan O."/>
            <person name="Ritari J."/>
            <person name="Douillard F.P."/>
            <person name="Paul Ross R."/>
            <person name="Yang R."/>
            <person name="Briner A.E."/>
            <person name="Felis G.E."/>
            <person name="de Vos W.M."/>
            <person name="Barrangou R."/>
            <person name="Klaenhammer T.R."/>
            <person name="Caufield P.W."/>
            <person name="Cui Y."/>
            <person name="Zhang H."/>
            <person name="O'Toole P.W."/>
        </authorList>
    </citation>
    <scope>NUCLEOTIDE SEQUENCE [LARGE SCALE GENOMIC DNA]</scope>
    <source>
        <strain evidence="2 3">DSM 20623</strain>
    </source>
</reference>
<organism evidence="2 3">
    <name type="scientific">Carnobacterium divergens DSM 20623</name>
    <dbReference type="NCBI Taxonomy" id="1449336"/>
    <lineage>
        <taxon>Bacteria</taxon>
        <taxon>Bacillati</taxon>
        <taxon>Bacillota</taxon>
        <taxon>Bacilli</taxon>
        <taxon>Lactobacillales</taxon>
        <taxon>Carnobacteriaceae</taxon>
        <taxon>Carnobacterium</taxon>
    </lineage>
</organism>
<dbReference type="CDD" id="cd00077">
    <property type="entry name" value="HDc"/>
    <property type="match status" value="1"/>
</dbReference>
<feature type="domain" description="HD/PDEase" evidence="1">
    <location>
        <begin position="31"/>
        <end position="148"/>
    </location>
</feature>
<name>A0A0R2HNL1_CARDV</name>
<dbReference type="Gene3D" id="1.20.58.1910">
    <property type="match status" value="1"/>
</dbReference>
<evidence type="ECO:0000313" key="2">
    <source>
        <dbReference type="EMBL" id="KRN54473.1"/>
    </source>
</evidence>
<evidence type="ECO:0000259" key="1">
    <source>
        <dbReference type="SMART" id="SM00471"/>
    </source>
</evidence>
<sequence>MEVKENVTNKIKKQILEDTKEFVFQTLNNEKSGHDWFHIQRVVNLTKQIAQQEARQVDAFVCEMAALLHDIPDEKLNVTPEIGKQRVEHWLKRQKLALVDQTAILTIVLNLSYKGGTNKVQLETIEGKIVQDADRLDAMGAIGIARTMIYSGHHGRPMHDPAKQPRTNMTLAEYRSNEDTAIMHFYEKLLKLKDTMNTTTGKKLANERHLYMENYLKEFFAEWNGEK</sequence>
<comment type="caution">
    <text evidence="2">The sequence shown here is derived from an EMBL/GenBank/DDBJ whole genome shotgun (WGS) entry which is preliminary data.</text>
</comment>
<dbReference type="PATRIC" id="fig|1449336.4.peg.2093"/>
<dbReference type="AlphaFoldDB" id="A0A0R2HNL1"/>
<dbReference type="Proteomes" id="UP000051658">
    <property type="component" value="Unassembled WGS sequence"/>
</dbReference>
<dbReference type="SMART" id="SM00471">
    <property type="entry name" value="HDc"/>
    <property type="match status" value="1"/>
</dbReference>
<dbReference type="eggNOG" id="COG1418">
    <property type="taxonomic scope" value="Bacteria"/>
</dbReference>
<proteinExistence type="predicted"/>
<dbReference type="Pfam" id="PF01966">
    <property type="entry name" value="HD"/>
    <property type="match status" value="1"/>
</dbReference>
<dbReference type="Gene3D" id="1.10.472.50">
    <property type="entry name" value="HD-domain/PDEase-like"/>
    <property type="match status" value="1"/>
</dbReference>
<dbReference type="SUPFAM" id="SSF109604">
    <property type="entry name" value="HD-domain/PDEase-like"/>
    <property type="match status" value="1"/>
</dbReference>
<dbReference type="PANTHER" id="PTHR33594:SF1">
    <property type="entry name" value="HD_PDEASE DOMAIN-CONTAINING PROTEIN"/>
    <property type="match status" value="1"/>
</dbReference>
<dbReference type="PANTHER" id="PTHR33594">
    <property type="entry name" value="SUPERFAMILY HYDROLASE, PUTATIVE (AFU_ORTHOLOGUE AFUA_1G03035)-RELATED"/>
    <property type="match status" value="1"/>
</dbReference>
<dbReference type="EMBL" id="JQBS01000035">
    <property type="protein sequence ID" value="KRN54473.1"/>
    <property type="molecule type" value="Genomic_DNA"/>
</dbReference>
<evidence type="ECO:0000313" key="3">
    <source>
        <dbReference type="Proteomes" id="UP000051658"/>
    </source>
</evidence>
<protein>
    <submittedName>
        <fullName evidence="2">HD domain protein</fullName>
    </submittedName>
</protein>
<accession>A0A0R2HNL1</accession>
<keyword evidence="3" id="KW-1185">Reference proteome</keyword>